<organism evidence="2 3">
    <name type="scientific">Anisodus tanguticus</name>
    <dbReference type="NCBI Taxonomy" id="243964"/>
    <lineage>
        <taxon>Eukaryota</taxon>
        <taxon>Viridiplantae</taxon>
        <taxon>Streptophyta</taxon>
        <taxon>Embryophyta</taxon>
        <taxon>Tracheophyta</taxon>
        <taxon>Spermatophyta</taxon>
        <taxon>Magnoliopsida</taxon>
        <taxon>eudicotyledons</taxon>
        <taxon>Gunneridae</taxon>
        <taxon>Pentapetalae</taxon>
        <taxon>asterids</taxon>
        <taxon>lamiids</taxon>
        <taxon>Solanales</taxon>
        <taxon>Solanaceae</taxon>
        <taxon>Solanoideae</taxon>
        <taxon>Hyoscyameae</taxon>
        <taxon>Anisodus</taxon>
    </lineage>
</organism>
<dbReference type="AlphaFoldDB" id="A0AAE1RPR1"/>
<gene>
    <name evidence="2" type="ORF">RND71_025196</name>
</gene>
<comment type="caution">
    <text evidence="2">The sequence shown here is derived from an EMBL/GenBank/DDBJ whole genome shotgun (WGS) entry which is preliminary data.</text>
</comment>
<name>A0AAE1RPR1_9SOLA</name>
<dbReference type="Proteomes" id="UP001291623">
    <property type="component" value="Unassembled WGS sequence"/>
</dbReference>
<evidence type="ECO:0000256" key="1">
    <source>
        <dbReference type="SAM" id="MobiDB-lite"/>
    </source>
</evidence>
<accession>A0AAE1RPR1</accession>
<feature type="compositionally biased region" description="Basic residues" evidence="1">
    <location>
        <begin position="37"/>
        <end position="46"/>
    </location>
</feature>
<evidence type="ECO:0000313" key="3">
    <source>
        <dbReference type="Proteomes" id="UP001291623"/>
    </source>
</evidence>
<dbReference type="EMBL" id="JAVYJV010000013">
    <property type="protein sequence ID" value="KAK4356225.1"/>
    <property type="molecule type" value="Genomic_DNA"/>
</dbReference>
<reference evidence="2" key="1">
    <citation type="submission" date="2023-12" db="EMBL/GenBank/DDBJ databases">
        <title>Genome assembly of Anisodus tanguticus.</title>
        <authorList>
            <person name="Wang Y.-J."/>
        </authorList>
    </citation>
    <scope>NUCLEOTIDE SEQUENCE</scope>
    <source>
        <strain evidence="2">KB-2021</strain>
        <tissue evidence="2">Leaf</tissue>
    </source>
</reference>
<keyword evidence="3" id="KW-1185">Reference proteome</keyword>
<proteinExistence type="predicted"/>
<sequence>MLHNYTFYTDSSIFYPIKLLTYVNLHRWCHHGEKRQTNRKRRRCRPKKDPPNIGVQNKGKTKIVGEVVNKGTAATPTQDRAVVEQEITLNSLISIQQSSTTGIWHRRVQALLSD</sequence>
<protein>
    <submittedName>
        <fullName evidence="2">Uncharacterized protein</fullName>
    </submittedName>
</protein>
<evidence type="ECO:0000313" key="2">
    <source>
        <dbReference type="EMBL" id="KAK4356225.1"/>
    </source>
</evidence>
<feature type="region of interest" description="Disordered" evidence="1">
    <location>
        <begin position="31"/>
        <end position="59"/>
    </location>
</feature>